<organism evidence="1 2">
    <name type="scientific">Thermoproteus sp. AZ2</name>
    <dbReference type="NCBI Taxonomy" id="1609232"/>
    <lineage>
        <taxon>Archaea</taxon>
        <taxon>Thermoproteota</taxon>
        <taxon>Thermoprotei</taxon>
        <taxon>Thermoproteales</taxon>
        <taxon>Thermoproteaceae</taxon>
        <taxon>Thermoproteus</taxon>
    </lineage>
</organism>
<reference evidence="1" key="1">
    <citation type="submission" date="2024-07" db="EMBL/GenBank/DDBJ databases">
        <title>Metagenome and Metagenome-Assembled Genomes of Archaea from a hot spring from the geothermal field of Los Azufres, Mexico.</title>
        <authorList>
            <person name="Marin-Paredes R."/>
            <person name="Martinez-Romero E."/>
            <person name="Servin-Garciduenas L.E."/>
        </authorList>
    </citation>
    <scope>NUCLEOTIDE SEQUENCE</scope>
</reference>
<accession>A0ACC6V236</accession>
<protein>
    <submittedName>
        <fullName evidence="1">Uncharacterized protein</fullName>
    </submittedName>
</protein>
<dbReference type="Proteomes" id="UP000033636">
    <property type="component" value="Unassembled WGS sequence"/>
</dbReference>
<proteinExistence type="predicted"/>
<sequence length="51" mass="5907">MLDEAEYNRWMDMAKRTLRSAERDREGATTIGLVLRPSRRPNTPSRPSSTE</sequence>
<evidence type="ECO:0000313" key="2">
    <source>
        <dbReference type="Proteomes" id="UP000033636"/>
    </source>
</evidence>
<gene>
    <name evidence="1" type="ORF">TU35_007215</name>
</gene>
<evidence type="ECO:0000313" key="1">
    <source>
        <dbReference type="EMBL" id="MFB6491016.1"/>
    </source>
</evidence>
<name>A0ACC6V236_9CREN</name>
<comment type="caution">
    <text evidence="1">The sequence shown here is derived from an EMBL/GenBank/DDBJ whole genome shotgun (WGS) entry which is preliminary data.</text>
</comment>
<dbReference type="EMBL" id="JZWT02000018">
    <property type="protein sequence ID" value="MFB6491016.1"/>
    <property type="molecule type" value="Genomic_DNA"/>
</dbReference>